<proteinExistence type="predicted"/>
<reference evidence="2" key="1">
    <citation type="journal article" date="2015" name="Nature">
        <title>Complex archaea that bridge the gap between prokaryotes and eukaryotes.</title>
        <authorList>
            <person name="Spang A."/>
            <person name="Saw J.H."/>
            <person name="Jorgensen S.L."/>
            <person name="Zaremba-Niedzwiedzka K."/>
            <person name="Martijn J."/>
            <person name="Lind A.E."/>
            <person name="van Eijk R."/>
            <person name="Schleper C."/>
            <person name="Guy L."/>
            <person name="Ettema T.J."/>
        </authorList>
    </citation>
    <scope>NUCLEOTIDE SEQUENCE</scope>
</reference>
<dbReference type="EMBL" id="LAZR01012853">
    <property type="protein sequence ID" value="KKM24782.1"/>
    <property type="molecule type" value="Genomic_DNA"/>
</dbReference>
<evidence type="ECO:0000256" key="1">
    <source>
        <dbReference type="SAM" id="MobiDB-lite"/>
    </source>
</evidence>
<name>A0A0F9IBD4_9ZZZZ</name>
<comment type="caution">
    <text evidence="2">The sequence shown here is derived from an EMBL/GenBank/DDBJ whole genome shotgun (WGS) entry which is preliminary data.</text>
</comment>
<protein>
    <submittedName>
        <fullName evidence="2">Uncharacterized protein</fullName>
    </submittedName>
</protein>
<organism evidence="2">
    <name type="scientific">marine sediment metagenome</name>
    <dbReference type="NCBI Taxonomy" id="412755"/>
    <lineage>
        <taxon>unclassified sequences</taxon>
        <taxon>metagenomes</taxon>
        <taxon>ecological metagenomes</taxon>
    </lineage>
</organism>
<gene>
    <name evidence="2" type="ORF">LCGC14_1601720</name>
</gene>
<evidence type="ECO:0000313" key="2">
    <source>
        <dbReference type="EMBL" id="KKM24782.1"/>
    </source>
</evidence>
<sequence length="120" mass="13316">MSEVSKVGSAPAGRHNCTGLPAPAGRHNHEMGSVRIGGEMTSHNCDGKSGINAIIHDHDHEMGPIEESDSRYEAWIRRGGYRFGKDPCGYDVLFEETRALTEDIEIEIRVIRWKIPKDTG</sequence>
<dbReference type="AlphaFoldDB" id="A0A0F9IBD4"/>
<accession>A0A0F9IBD4</accession>
<feature type="region of interest" description="Disordered" evidence="1">
    <location>
        <begin position="1"/>
        <end position="31"/>
    </location>
</feature>